<protein>
    <submittedName>
        <fullName evidence="4">Uncharacterized protein LOC105845485 isoform X2</fullName>
    </submittedName>
</protein>
<dbReference type="PANTHER" id="PTHR21559:SF21">
    <property type="entry name" value="DYSTROGLYCAN 1"/>
    <property type="match status" value="1"/>
</dbReference>
<keyword evidence="3" id="KW-1185">Reference proteome</keyword>
<accession>A0ABM4CWM1</accession>
<proteinExistence type="predicted"/>
<feature type="signal peptide" evidence="1">
    <location>
        <begin position="1"/>
        <end position="16"/>
    </location>
</feature>
<feature type="chain" id="PRO_5047433049" evidence="1">
    <location>
        <begin position="17"/>
        <end position="3505"/>
    </location>
</feature>
<organism evidence="3 4">
    <name type="scientific">Hydra vulgaris</name>
    <name type="common">Hydra</name>
    <name type="synonym">Hydra attenuata</name>
    <dbReference type="NCBI Taxonomy" id="6087"/>
    <lineage>
        <taxon>Eukaryota</taxon>
        <taxon>Metazoa</taxon>
        <taxon>Cnidaria</taxon>
        <taxon>Hydrozoa</taxon>
        <taxon>Hydroidolina</taxon>
        <taxon>Anthoathecata</taxon>
        <taxon>Aplanulata</taxon>
        <taxon>Hydridae</taxon>
        <taxon>Hydra</taxon>
    </lineage>
</organism>
<reference evidence="4" key="1">
    <citation type="submission" date="2025-08" db="UniProtKB">
        <authorList>
            <consortium name="RefSeq"/>
        </authorList>
    </citation>
    <scope>IDENTIFICATION</scope>
</reference>
<dbReference type="RefSeq" id="XP_065666331.1">
    <property type="nucleotide sequence ID" value="XM_065810259.1"/>
</dbReference>
<dbReference type="Proteomes" id="UP001652625">
    <property type="component" value="Chromosome 11"/>
</dbReference>
<keyword evidence="1" id="KW-0732">Signal</keyword>
<gene>
    <name evidence="4" type="primary">LOC105845485</name>
</gene>
<evidence type="ECO:0000259" key="2">
    <source>
        <dbReference type="PROSITE" id="PS51699"/>
    </source>
</evidence>
<evidence type="ECO:0000313" key="4">
    <source>
        <dbReference type="RefSeq" id="XP_065666331.1"/>
    </source>
</evidence>
<dbReference type="SUPFAM" id="SSF49313">
    <property type="entry name" value="Cadherin-like"/>
    <property type="match status" value="1"/>
</dbReference>
<dbReference type="GeneID" id="105845485"/>
<dbReference type="InterPro" id="IPR015919">
    <property type="entry name" value="Cadherin-like_sf"/>
</dbReference>
<dbReference type="InterPro" id="IPR030398">
    <property type="entry name" value="SEA_DG_dom"/>
</dbReference>
<dbReference type="PROSITE" id="PS51699">
    <property type="entry name" value="SEA_DG"/>
    <property type="match status" value="1"/>
</dbReference>
<feature type="domain" description="Peptidase S72" evidence="2">
    <location>
        <begin position="1300"/>
        <end position="1411"/>
    </location>
</feature>
<evidence type="ECO:0000256" key="1">
    <source>
        <dbReference type="SAM" id="SignalP"/>
    </source>
</evidence>
<evidence type="ECO:0000313" key="3">
    <source>
        <dbReference type="Proteomes" id="UP001652625"/>
    </source>
</evidence>
<dbReference type="PANTHER" id="PTHR21559">
    <property type="entry name" value="DYSTROGLYCAN-RELATED"/>
    <property type="match status" value="1"/>
</dbReference>
<name>A0ABM4CWM1_HYDVU</name>
<sequence length="3505" mass="400062">MLCLLLFIGFLSYVKGGIPVPDERYKVFIVGGDINRYSIDLSRKTFTDEEDGNTSNLQLQWMFTNNQLVPDSYWIVLKRSKSKDELIFYLDRSVWSNKNYYFNLKAIDKDGNSAIKFYNFTLISPPQEPIYKRLLILESNTSEIFQKTNVEILFYIQEQKLFPYSQLYLQGIPLIGSFMTEYLNITKEDDITTIALLWSSSIFVLNFCSITKIINFRSKTVKDFNAKYNQYFYPEFKVRNSTEYFSTFCAYLSSDAPKVSDVLLNPIQVDLGVYFSYLIPSDLFFAPETGKLMSLSFELRTSSGEKLPPSYWVLLNKNVLTNELTLEGFISVYLAIQQNNFTFQLVASTPLLEESYRILTINTNSFQKLEENFVALFNGLLTSSILYSRFVNKFIAVLSNYLSFNSSVIIFNVDFSSDQVNVKWSLNEFTLKVCDFINLELLKSKTVDESGLPLSMLKNIFIENMNYSIANVTFIAKLACYIDKNGPVRNEAFHTYIIRSVFHFTFLLPNATFVDAKDGYMNNLTLEFLLPNGDNVPINNWVQLLRSKDKDSLIGFLTLETISKKNWSFTLKATDSDGNYATKSYNFLLELDRFITNYLISITLQTSLAEFITMNDVQLVFFILEHKFSSYSILQKQGISGMDMFVVLELNVSREISKLITVRLLWSSKIFSSSSCEVNKIVRYRTKVFEDFKDIYTNFFLPQFTLLSNIEYFVDSCSYLSSNPPIVMNTSFTKVDVIFGLPFSVNIPNDIFRPPDDGSGMNLTVYLKSDDGKMLPDTYWVSLNGNSFSKNLRLVGYPLYDSIAMQKTFNFQLVAYTSLLINASRSFALNVINLFKIQENFVVTLSILTHNITSYFTFINNLLSAVSSYLIYPVESVLILDTNYFSKNLVIRWTLKEYTTSECNFRELNFIISKLIYENGEPNVNFSSSLNKIFYNLSSVTIEKINACNTNKNGPAPDEPEMNITLTNTQYRFNLLLKRTTFVDSNDGDMSNLDINLFLENDEPVPLNYWVQIDRNNGTDYLIGYIDWNLFNKQVRKVFLRATDSDGNYANKLYNFYFDSLPNQATYKMLLTLHSNSQSFIEKSDVQILFYIQEIKLLNYSIINVQGMTKVDSFMTEEFKVLRNSDAITITLLWSYTGFISLYCHLDKILQFREKNHGKYYTMYYNMFFPEFNMTRNREIFSGACSYLSADPPVLGTQQFDNIEIDSGTSFSVAIPYDVFRSPLSGSTMLLKLELRKNRERSTLPWIELNGNIYQNGVRVEGYMPYELSLNQSVFAFELVAITPLLEEIFSLFNISITDSRNLQLNFVVTFACQQHVGNYIFVSNFISKLSSYLGVRLLSIIVIKLANTSSSTNIQWTLLSLTSSYCDDELVQSITLKLKNNDATLNPNLIFALTKMNFLIINITISLEFVCNIDSKPPIPDNKTEDILIESNMYRFRIDLPVTTFIDAKDGNMNDLKIEFYTDNSSTVATNNWVQLQKTYNSYAFIGYVNILVLKSSIWTYYVKATDSAGNVALKRYNFIMIGKQMQANYKKNLTIHSFAPMFFKKSNIEILFYIQEQKLYPYSLQQNQGLPDINAIITETLEVTHTDSLISIHLVWTSDIFISKICDIKGLANFRSKTLGNFEHLYKNSFLPEMIFVSETEEFLNACKFLTNKPPLIGPSTVSNITVKFGEFFSEILPNNFFTPPSLETSLSIYLRDEEGKALPSYNWISLSSTNLFGLRIEGYASVEFAIKKTNFTFRLVAATPLQVEAYRFLNIIIKGYKPVQQNFIVSFKILATFISLPAFINQFVLSMSDYLSYSPSSMLIISSETVFSLTNIKWTMVQFTNAYCDSSLTSLITQKLLDLSGQVNPDLINFLSTKNIVLLSNDILSSDSCTIDTDGPIPDQPFQEYNFNSSVNRFSIILPLSTFIDKKDGVMNKLLVELATENGLSVFADNWIELVQSGSSFRLNGYISNKTYSKSQWTYLLKATDSDKNVGIKKYKFNLLSSFNAPHYKRSLTLRSFSSVITSNNDVSVLFFIQEKKLIPFSLGQNQGILDVDFLITENLLVIRSESYITIKLVWSSTLFLSDQCFLQGILNLRSKTIGEYSYVYSKMYQPEFMLVEENELFSGACSHLTFDPPLIGLGILNLIELKFGEFFSVALPNNLFTSPSAKISLSVYLRDKNGNNLPEYYWITLSSTSLLPGLRLEGYVSSMIASENTSYTFRLVAVTSLLVDAYRFLNVKIQGYNHVKENVVITFTLLLSIRSLPNFINMFVSTLSRYLSYSPTSLLIIKYNTTVSQTSIYWTLLELTSTECDTSSVSVLKLKLLDTNNKIRTDLIFALTSINANLKSIDFSLADSCSIDRKGPIPDQKLQEYTFNNNIYRFSIPLPEFTFVDEKDGGISKLVLELITENGYRVPSDNWIDLVYLENKYFLNGFISRKSYAKSQWLYFLKATDSDNNIGIKNYIFNLVPPPQVPFYKRSLTLQSFASAIIGMKDVSVLFFIQEKKLIPYSKRQNQGILDMDSLVTDSFQILRSKNYIIINLVWSSSLFISTQCFLQRIISFRSKTVGEYQTVYNQMFQPEFIFVEEKESFYDVCSNLSVDPPLLVGEILNVVAVKFGEYFSINLPNELFISPSVGTSLELYLRDANGNSLPDKYWIALTISPNLRIEGYATNMVATQNTSYTFRLVAVTSLQVEAYRLLNVVIQGYKPIQQNILITFTILSPKNFSPAFINQFVLGISNYISYLPSSILLISYETSFLVSKLLWTLVEFTNSNCDVSSTASVKLKLIDVNGDVNPDLTRFLANINIVLKSAVVLYSDVCAIDKNEPVPDQLSQEFTFSSNVYRFSVFVPDSTFVDEKDGGMNNLGVELTNEDGTSVSLNSWIDLVHSGSNFRLNGYINSICYVKHQWIYFLKATDSNKNFGVKKYIFNIKSPPAAPNYKRSLTLRSFFSNIISMSDVSILFFIQEKKLAPYFLAQNQENGILEVESIITDSLLVTRSTKYVTVKLVWSLTQFVSTQCSLQRIINLRSKTVGLYSTVYNRMYQNEFLLLEDKETFELSCSTLSTNPPLVGPASLNVIEVKFGEFFSVLLPNNLFTSPSIGTSLSVYLRDENGNVLPDLYWVTLSSNGLIGLKIEGYASNAIALQKTSYSFRLIAVSSLQVEAYRLIDIKIQGYKPIQENFVITFTILSTTKSFISFINQFVSEMSKYLSYTPSSILLISHETNFSLTTIKWTIFDFTNANCNSSSASLITLQILKNVNGEVNQKLVSVLANINVFLISAKISSSYICSIIRNGPVPDQMLQEYTFTNDVYRFSLSLPLSTFIDDKDGDMSKLFVEFTTESGQSVSVESWIELVQSESSFRLIGYINSKSYARTQWVYCLKATDSDKNIGIKKYIFNLLLPPPSPYYKRILTLHSTSSVMLSMKDVSILFFIQEKKLLPYSIKQSQGILELDSLITESLQVIRSSENIKVNLVWSSTIFVSDQCSLPKIVSFRSKTIGVYRAIYGQMFEPEFSFVEENESFLA</sequence>